<sequence>MCRKERAKNVPSKFRKFIIRTEVRGQALNRLVISQVTYDPEDPFTTILINIDIRRSLKPKIGRNCGNTDDIVMTIIGIL</sequence>
<proteinExistence type="predicted"/>
<gene>
    <name evidence="1" type="ORF">V1478_011254</name>
</gene>
<reference evidence="1 2" key="1">
    <citation type="journal article" date="2024" name="Ann. Entomol. Soc. Am.">
        <title>Genomic analyses of the southern and eastern yellowjacket wasps (Hymenoptera: Vespidae) reveal evolutionary signatures of social life.</title>
        <authorList>
            <person name="Catto M.A."/>
            <person name="Caine P.B."/>
            <person name="Orr S.E."/>
            <person name="Hunt B.G."/>
            <person name="Goodisman M.A.D."/>
        </authorList>
    </citation>
    <scope>NUCLEOTIDE SEQUENCE [LARGE SCALE GENOMIC DNA]</scope>
    <source>
        <strain evidence="1">233</strain>
        <tissue evidence="1">Head and thorax</tissue>
    </source>
</reference>
<dbReference type="EMBL" id="JAUDFV010000151">
    <property type="protein sequence ID" value="KAL2718835.1"/>
    <property type="molecule type" value="Genomic_DNA"/>
</dbReference>
<name>A0ABD2AGK9_VESSQ</name>
<accession>A0ABD2AGK9</accession>
<evidence type="ECO:0000313" key="1">
    <source>
        <dbReference type="EMBL" id="KAL2718835.1"/>
    </source>
</evidence>
<evidence type="ECO:0000313" key="2">
    <source>
        <dbReference type="Proteomes" id="UP001607302"/>
    </source>
</evidence>
<dbReference type="AlphaFoldDB" id="A0ABD2AGK9"/>
<protein>
    <submittedName>
        <fullName evidence="1">Uncharacterized protein</fullName>
    </submittedName>
</protein>
<comment type="caution">
    <text evidence="1">The sequence shown here is derived from an EMBL/GenBank/DDBJ whole genome shotgun (WGS) entry which is preliminary data.</text>
</comment>
<dbReference type="Proteomes" id="UP001607302">
    <property type="component" value="Unassembled WGS sequence"/>
</dbReference>
<organism evidence="1 2">
    <name type="scientific">Vespula squamosa</name>
    <name type="common">Southern yellow jacket</name>
    <name type="synonym">Wasp</name>
    <dbReference type="NCBI Taxonomy" id="30214"/>
    <lineage>
        <taxon>Eukaryota</taxon>
        <taxon>Metazoa</taxon>
        <taxon>Ecdysozoa</taxon>
        <taxon>Arthropoda</taxon>
        <taxon>Hexapoda</taxon>
        <taxon>Insecta</taxon>
        <taxon>Pterygota</taxon>
        <taxon>Neoptera</taxon>
        <taxon>Endopterygota</taxon>
        <taxon>Hymenoptera</taxon>
        <taxon>Apocrita</taxon>
        <taxon>Aculeata</taxon>
        <taxon>Vespoidea</taxon>
        <taxon>Vespidae</taxon>
        <taxon>Vespinae</taxon>
        <taxon>Vespula</taxon>
    </lineage>
</organism>
<keyword evidence="2" id="KW-1185">Reference proteome</keyword>